<evidence type="ECO:0000313" key="17">
    <source>
        <dbReference type="Proteomes" id="UP000218965"/>
    </source>
</evidence>
<dbReference type="SUPFAM" id="SSF81660">
    <property type="entry name" value="Metal cation-transporting ATPase, ATP-binding domain N"/>
    <property type="match status" value="1"/>
</dbReference>
<dbReference type="OrthoDB" id="9814270at2"/>
<protein>
    <submittedName>
        <fullName evidence="16">P-type HAD superfamily ATPase</fullName>
    </submittedName>
</protein>
<keyword evidence="8" id="KW-0460">Magnesium</keyword>
<evidence type="ECO:0000256" key="7">
    <source>
        <dbReference type="ARBA" id="ARBA00022840"/>
    </source>
</evidence>
<evidence type="ECO:0000256" key="6">
    <source>
        <dbReference type="ARBA" id="ARBA00022741"/>
    </source>
</evidence>
<dbReference type="InterPro" id="IPR023299">
    <property type="entry name" value="ATPase_P-typ_cyto_dom_N"/>
</dbReference>
<dbReference type="NCBIfam" id="TIGR01494">
    <property type="entry name" value="ATPase_P-type"/>
    <property type="match status" value="2"/>
</dbReference>
<dbReference type="InterPro" id="IPR059000">
    <property type="entry name" value="ATPase_P-type_domA"/>
</dbReference>
<keyword evidence="11 14" id="KW-0472">Membrane</keyword>
<feature type="transmembrane region" description="Helical" evidence="14">
    <location>
        <begin position="875"/>
        <end position="892"/>
    </location>
</feature>
<accession>A0A0U4WUM8</accession>
<dbReference type="PANTHER" id="PTHR43294">
    <property type="entry name" value="SODIUM/POTASSIUM-TRANSPORTING ATPASE SUBUNIT ALPHA"/>
    <property type="match status" value="1"/>
</dbReference>
<dbReference type="KEGG" id="malk:MalAC0309_0707"/>
<dbReference type="PRINTS" id="PR00120">
    <property type="entry name" value="HATPASE"/>
</dbReference>
<sequence>MSNASDTTLRAPAAVHAASVDETYAALTVTADGLSADEAARRLERVGPNRLPEKAPDPAWKRLLRHFNDVLIYVLLAAAVLKAFLLDWVDVGVILAVAIINALIGFIQEGRAQRALDGLRSMLSVRAQVRRDGEWVGTNAENLVPGDVVRVKSGDRIPADIRITHSTELRVEEAGLTGESEPVTKSADPVDKASGIGDRTSIGHSGSLVVSGRGTGVVVATGAETEIGRINTMIESVEQLSTPLERKIHRFSVLLARIILTVAVLLIVFGFAVHDYPVPLLLTVAVTFAVAAIPEGLPAIVTITLSLGVQAMARRNAITRRLASVETLGSVTVICSDKTGTLTKNEMTVERVVTSEATYDVDGTGYDPSGGIRRDGAEVDVTREDALRQLITVMAVANDSGLREKAGAWSIVGEPTEGALVTLAHKAQAVPEGFERLAAVPFESEHKLMATLDRGLDGDVTVHVKGAPDRVLDRCVAQLGANGDTEPLDVDFWRERIAELSADGLRVLAAAQRAAEPDTSDLALAHLDDDLVFVGVVGILDPPRPEAIEAIDDAKRAGIRVKMITGDHAGTATAIGRQMGIIDPDDDHADEAITGAELDAASDDELRDIVQRYDTFARVSPEHKLRIVEALQAHNEVVAMTGDGINDAPALRRADVGVAMGIKGTEATKEAAEIVLADDNFATITRAVEEGRRTFDNIVKSVVFLLPTNGAQSLVLLVAVLLGLSIPLAPVQILWVNLIAAVTLSLALAFEPAEADVMKRAPRIPDSPIVGAAHLIQIALASLLIGGGTLAMYYLARGQGVDDPQAQSLAVTTLAVAQIGYLLTCRNLRGATVSPAQWFSNPIVWLSIGGLLVLQALFVYAPFMNTLFGSAPLPASSWALAFAIAAAVYVAIEVTKAITRRLMPEAAPR</sequence>
<feature type="region of interest" description="Disordered" evidence="13">
    <location>
        <begin position="174"/>
        <end position="196"/>
    </location>
</feature>
<dbReference type="Gene3D" id="2.70.150.10">
    <property type="entry name" value="Calcium-transporting ATPase, cytoplasmic transduction domain A"/>
    <property type="match status" value="1"/>
</dbReference>
<dbReference type="SMART" id="SM00831">
    <property type="entry name" value="Cation_ATPase_N"/>
    <property type="match status" value="1"/>
</dbReference>
<evidence type="ECO:0000256" key="8">
    <source>
        <dbReference type="ARBA" id="ARBA00022842"/>
    </source>
</evidence>
<dbReference type="GO" id="GO:0036376">
    <property type="term" value="P:sodium ion export across plasma membrane"/>
    <property type="evidence" value="ECO:0007669"/>
    <property type="project" value="TreeGrafter"/>
</dbReference>
<keyword evidence="7" id="KW-0067">ATP-binding</keyword>
<comment type="subcellular location">
    <subcellularLocation>
        <location evidence="1">Cell membrane</location>
        <topology evidence="1">Multi-pass membrane protein</topology>
    </subcellularLocation>
</comment>
<dbReference type="GO" id="GO:0005886">
    <property type="term" value="C:plasma membrane"/>
    <property type="evidence" value="ECO:0007669"/>
    <property type="project" value="UniProtKB-SubCell"/>
</dbReference>
<dbReference type="Pfam" id="PF00689">
    <property type="entry name" value="Cation_ATPase_C"/>
    <property type="match status" value="1"/>
</dbReference>
<dbReference type="InterPro" id="IPR006068">
    <property type="entry name" value="ATPase_P-typ_cation-transptr_C"/>
</dbReference>
<dbReference type="FunFam" id="3.40.50.1000:FF:000028">
    <property type="entry name" value="Calcium-transporting P-type ATPase, putative"/>
    <property type="match status" value="1"/>
</dbReference>
<dbReference type="InterPro" id="IPR023214">
    <property type="entry name" value="HAD_sf"/>
</dbReference>
<dbReference type="GO" id="GO:1902600">
    <property type="term" value="P:proton transmembrane transport"/>
    <property type="evidence" value="ECO:0007669"/>
    <property type="project" value="TreeGrafter"/>
</dbReference>
<feature type="transmembrane region" description="Helical" evidence="14">
    <location>
        <begin position="732"/>
        <end position="750"/>
    </location>
</feature>
<dbReference type="Gene3D" id="3.40.50.1000">
    <property type="entry name" value="HAD superfamily/HAD-like"/>
    <property type="match status" value="1"/>
</dbReference>
<keyword evidence="4" id="KW-0597">Phosphoprotein</keyword>
<dbReference type="SUPFAM" id="SSF56784">
    <property type="entry name" value="HAD-like"/>
    <property type="match status" value="1"/>
</dbReference>
<reference evidence="17" key="1">
    <citation type="submission" date="2015-12" db="EMBL/GenBank/DDBJ databases">
        <authorList>
            <person name="Shamseldin A."/>
            <person name="Moawad H."/>
            <person name="Abd El-Rahim W.M."/>
            <person name="Sadowsky M.J."/>
        </authorList>
    </citation>
    <scope>NUCLEOTIDE SEQUENCE [LARGE SCALE GENOMIC DNA]</scope>
    <source>
        <strain evidence="17">JAM AC0309</strain>
    </source>
</reference>
<comment type="similarity">
    <text evidence="2">Belongs to the cation transport ATPase (P-type) (TC 3.A.3) family. Type IIA subfamily.</text>
</comment>
<dbReference type="Pfam" id="PF08282">
    <property type="entry name" value="Hydrolase_3"/>
    <property type="match status" value="1"/>
</dbReference>
<dbReference type="PROSITE" id="PS00154">
    <property type="entry name" value="ATPASE_E1_E2"/>
    <property type="match status" value="1"/>
</dbReference>
<evidence type="ECO:0000256" key="9">
    <source>
        <dbReference type="ARBA" id="ARBA00022967"/>
    </source>
</evidence>
<dbReference type="InterPro" id="IPR023298">
    <property type="entry name" value="ATPase_P-typ_TM_dom_sf"/>
</dbReference>
<dbReference type="FunFam" id="2.70.150.10:FF:000160">
    <property type="entry name" value="Sarcoplasmic/endoplasmic reticulum calcium ATPase 1"/>
    <property type="match status" value="1"/>
</dbReference>
<dbReference type="InterPro" id="IPR018303">
    <property type="entry name" value="ATPase_P-typ_P_site"/>
</dbReference>
<dbReference type="Proteomes" id="UP000218965">
    <property type="component" value="Chromosome"/>
</dbReference>
<evidence type="ECO:0000256" key="5">
    <source>
        <dbReference type="ARBA" id="ARBA00022692"/>
    </source>
</evidence>
<evidence type="ECO:0000256" key="3">
    <source>
        <dbReference type="ARBA" id="ARBA00022475"/>
    </source>
</evidence>
<dbReference type="InterPro" id="IPR044492">
    <property type="entry name" value="P_typ_ATPase_HD_dom"/>
</dbReference>
<dbReference type="SFLD" id="SFLDS00003">
    <property type="entry name" value="Haloacid_Dehalogenase"/>
    <property type="match status" value="1"/>
</dbReference>
<proteinExistence type="inferred from homology"/>
<dbReference type="SUPFAM" id="SSF81653">
    <property type="entry name" value="Calcium ATPase, transduction domain A"/>
    <property type="match status" value="1"/>
</dbReference>
<keyword evidence="6" id="KW-0547">Nucleotide-binding</keyword>
<keyword evidence="5 14" id="KW-0812">Transmembrane</keyword>
<dbReference type="RefSeq" id="WP_096420806.1">
    <property type="nucleotide sequence ID" value="NZ_AP017315.1"/>
</dbReference>
<dbReference type="InterPro" id="IPR001757">
    <property type="entry name" value="P_typ_ATPase"/>
</dbReference>
<gene>
    <name evidence="16" type="ORF">MalAC0309_0707</name>
</gene>
<dbReference type="SFLD" id="SFLDF00027">
    <property type="entry name" value="p-type_atpase"/>
    <property type="match status" value="1"/>
</dbReference>
<dbReference type="Gene3D" id="1.20.1110.10">
    <property type="entry name" value="Calcium-transporting ATPase, transmembrane domain"/>
    <property type="match status" value="1"/>
</dbReference>
<dbReference type="Pfam" id="PF00122">
    <property type="entry name" value="E1-E2_ATPase"/>
    <property type="match status" value="1"/>
</dbReference>
<dbReference type="SFLD" id="SFLDG00002">
    <property type="entry name" value="C1.7:_P-type_atpase_like"/>
    <property type="match status" value="1"/>
</dbReference>
<feature type="domain" description="Cation-transporting P-type ATPase N-terminal" evidence="15">
    <location>
        <begin position="14"/>
        <end position="87"/>
    </location>
</feature>
<evidence type="ECO:0000256" key="1">
    <source>
        <dbReference type="ARBA" id="ARBA00004651"/>
    </source>
</evidence>
<evidence type="ECO:0000256" key="10">
    <source>
        <dbReference type="ARBA" id="ARBA00022989"/>
    </source>
</evidence>
<dbReference type="PRINTS" id="PR00119">
    <property type="entry name" value="CATATPASE"/>
</dbReference>
<feature type="transmembrane region" description="Helical" evidence="14">
    <location>
        <begin position="843"/>
        <end position="863"/>
    </location>
</feature>
<evidence type="ECO:0000256" key="14">
    <source>
        <dbReference type="SAM" id="Phobius"/>
    </source>
</evidence>
<feature type="transmembrane region" description="Helical" evidence="14">
    <location>
        <begin position="702"/>
        <end position="726"/>
    </location>
</feature>
<feature type="transmembrane region" description="Helical" evidence="14">
    <location>
        <begin position="70"/>
        <end position="85"/>
    </location>
</feature>
<dbReference type="PANTHER" id="PTHR43294:SF21">
    <property type="entry name" value="CATION TRANSPORTING ATPASE"/>
    <property type="match status" value="1"/>
</dbReference>
<dbReference type="Gene3D" id="3.40.1110.10">
    <property type="entry name" value="Calcium-transporting ATPase, cytoplasmic domain N"/>
    <property type="match status" value="1"/>
</dbReference>
<dbReference type="GO" id="GO:0016887">
    <property type="term" value="F:ATP hydrolysis activity"/>
    <property type="evidence" value="ECO:0007669"/>
    <property type="project" value="InterPro"/>
</dbReference>
<evidence type="ECO:0000313" key="16">
    <source>
        <dbReference type="EMBL" id="BAU31575.1"/>
    </source>
</evidence>
<dbReference type="SUPFAM" id="SSF81665">
    <property type="entry name" value="Calcium ATPase, transmembrane domain M"/>
    <property type="match status" value="1"/>
</dbReference>
<dbReference type="GO" id="GO:0006883">
    <property type="term" value="P:intracellular sodium ion homeostasis"/>
    <property type="evidence" value="ECO:0007669"/>
    <property type="project" value="TreeGrafter"/>
</dbReference>
<evidence type="ECO:0000256" key="12">
    <source>
        <dbReference type="ARBA" id="ARBA00049360"/>
    </source>
</evidence>
<name>A0A0U4WUM8_9MICO</name>
<dbReference type="InterPro" id="IPR036412">
    <property type="entry name" value="HAD-like_sf"/>
</dbReference>
<reference evidence="16 17" key="2">
    <citation type="submission" date="2016-01" db="EMBL/GenBank/DDBJ databases">
        <title>Microcella alkaliphila JAM AC0309 whole genome shotgun sequence.</title>
        <authorList>
            <person name="Kurata A."/>
            <person name="Hirose Y."/>
            <person name="Kishimoto N."/>
            <person name="Kobayashi T."/>
        </authorList>
    </citation>
    <scope>NUCLEOTIDE SEQUENCE [LARGE SCALE GENOMIC DNA]</scope>
    <source>
        <strain evidence="16 17">JAM AC0309</strain>
    </source>
</reference>
<dbReference type="InterPro" id="IPR050510">
    <property type="entry name" value="Cation_transp_ATPase_P-type"/>
</dbReference>
<dbReference type="EMBL" id="AP017315">
    <property type="protein sequence ID" value="BAU31575.1"/>
    <property type="molecule type" value="Genomic_DNA"/>
</dbReference>
<feature type="transmembrane region" description="Helical" evidence="14">
    <location>
        <begin position="280"/>
        <end position="305"/>
    </location>
</feature>
<evidence type="ECO:0000256" key="11">
    <source>
        <dbReference type="ARBA" id="ARBA00023136"/>
    </source>
</evidence>
<feature type="transmembrane region" description="Helical" evidence="14">
    <location>
        <begin position="806"/>
        <end position="823"/>
    </location>
</feature>
<keyword evidence="3" id="KW-1003">Cell membrane</keyword>
<feature type="transmembrane region" description="Helical" evidence="14">
    <location>
        <begin position="254"/>
        <end position="274"/>
    </location>
</feature>
<comment type="catalytic activity">
    <reaction evidence="12">
        <text>ATP + H2O = ADP + phosphate + H(+)</text>
        <dbReference type="Rhea" id="RHEA:13065"/>
        <dbReference type="ChEBI" id="CHEBI:15377"/>
        <dbReference type="ChEBI" id="CHEBI:15378"/>
        <dbReference type="ChEBI" id="CHEBI:30616"/>
        <dbReference type="ChEBI" id="CHEBI:43474"/>
        <dbReference type="ChEBI" id="CHEBI:456216"/>
    </reaction>
</comment>
<dbReference type="InterPro" id="IPR004014">
    <property type="entry name" value="ATPase_P-typ_cation-transptr_N"/>
</dbReference>
<dbReference type="GO" id="GO:1990573">
    <property type="term" value="P:potassium ion import across plasma membrane"/>
    <property type="evidence" value="ECO:0007669"/>
    <property type="project" value="TreeGrafter"/>
</dbReference>
<dbReference type="Pfam" id="PF13246">
    <property type="entry name" value="Cation_ATPase"/>
    <property type="match status" value="1"/>
</dbReference>
<evidence type="ECO:0000259" key="15">
    <source>
        <dbReference type="SMART" id="SM00831"/>
    </source>
</evidence>
<dbReference type="AlphaFoldDB" id="A0A0U4WUM8"/>
<dbReference type="InterPro" id="IPR008250">
    <property type="entry name" value="ATPase_P-typ_transduc_dom_A_sf"/>
</dbReference>
<organism evidence="16 17">
    <name type="scientific">Microcella alkaliphila</name>
    <dbReference type="NCBI Taxonomy" id="279828"/>
    <lineage>
        <taxon>Bacteria</taxon>
        <taxon>Bacillati</taxon>
        <taxon>Actinomycetota</taxon>
        <taxon>Actinomycetes</taxon>
        <taxon>Micrococcales</taxon>
        <taxon>Microbacteriaceae</taxon>
        <taxon>Microcella</taxon>
    </lineage>
</organism>
<evidence type="ECO:0000256" key="13">
    <source>
        <dbReference type="SAM" id="MobiDB-lite"/>
    </source>
</evidence>
<keyword evidence="9" id="KW-1278">Translocase</keyword>
<dbReference type="GO" id="GO:0030007">
    <property type="term" value="P:intracellular potassium ion homeostasis"/>
    <property type="evidence" value="ECO:0007669"/>
    <property type="project" value="TreeGrafter"/>
</dbReference>
<dbReference type="GO" id="GO:0005391">
    <property type="term" value="F:P-type sodium:potassium-exchanging transporter activity"/>
    <property type="evidence" value="ECO:0007669"/>
    <property type="project" value="TreeGrafter"/>
</dbReference>
<dbReference type="GO" id="GO:0005524">
    <property type="term" value="F:ATP binding"/>
    <property type="evidence" value="ECO:0007669"/>
    <property type="project" value="UniProtKB-KW"/>
</dbReference>
<dbReference type="Pfam" id="PF00690">
    <property type="entry name" value="Cation_ATPase_N"/>
    <property type="match status" value="1"/>
</dbReference>
<evidence type="ECO:0000256" key="4">
    <source>
        <dbReference type="ARBA" id="ARBA00022553"/>
    </source>
</evidence>
<feature type="transmembrane region" description="Helical" evidence="14">
    <location>
        <begin position="771"/>
        <end position="794"/>
    </location>
</feature>
<evidence type="ECO:0000256" key="2">
    <source>
        <dbReference type="ARBA" id="ARBA00005675"/>
    </source>
</evidence>
<keyword evidence="10 14" id="KW-1133">Transmembrane helix</keyword>
<feature type="transmembrane region" description="Helical" evidence="14">
    <location>
        <begin position="91"/>
        <end position="107"/>
    </location>
</feature>